<evidence type="ECO:0000313" key="1">
    <source>
        <dbReference type="EMBL" id="TWG01512.1"/>
    </source>
</evidence>
<dbReference type="Pfam" id="PF14559">
    <property type="entry name" value="TPR_19"/>
    <property type="match status" value="1"/>
</dbReference>
<keyword evidence="2" id="KW-1185">Reference proteome</keyword>
<dbReference type="InterPro" id="IPR011990">
    <property type="entry name" value="TPR-like_helical_dom_sf"/>
</dbReference>
<protein>
    <submittedName>
        <fullName evidence="1">Tetratricopeptide repeat protein</fullName>
    </submittedName>
</protein>
<sequence>MPRYPLTVSNRTVVAAAALARVLAHCGDSPQAALHHLTGAVAEAPQDPEPYAVLAEWWRDRPAELAALLKDGGTLPTVLAQSYVDFLRGDPDGAALAIGAVTGARPDIAWAAAPWFGDQRFLGAVSADALAEAAMRTMDHGHGLDSDDMRDRFRPWLHAVEAVSAREPRPEALARMAILLRACGLTDESLALCDRADAVERVMLTEVVRAGTWRRLGDPERTAAAFERAIALDPANWSLHLDLADVRAEQGDFAAAVRHVDQGLLHEPAEPTLRAAGAAYRARHTGAPADLRELIELAPQLPADSYRDLLIDRACAGPGLPADLLAAARRLRNGPGPEAV</sequence>
<dbReference type="Proteomes" id="UP000317940">
    <property type="component" value="Unassembled WGS sequence"/>
</dbReference>
<accession>A0A561UQ72</accession>
<name>A0A561UQ72_9ACTN</name>
<organism evidence="1 2">
    <name type="scientific">Kitasatospora viridis</name>
    <dbReference type="NCBI Taxonomy" id="281105"/>
    <lineage>
        <taxon>Bacteria</taxon>
        <taxon>Bacillati</taxon>
        <taxon>Actinomycetota</taxon>
        <taxon>Actinomycetes</taxon>
        <taxon>Kitasatosporales</taxon>
        <taxon>Streptomycetaceae</taxon>
        <taxon>Kitasatospora</taxon>
    </lineage>
</organism>
<dbReference type="SUPFAM" id="SSF48452">
    <property type="entry name" value="TPR-like"/>
    <property type="match status" value="1"/>
</dbReference>
<proteinExistence type="predicted"/>
<comment type="caution">
    <text evidence="1">The sequence shown here is derived from an EMBL/GenBank/DDBJ whole genome shotgun (WGS) entry which is preliminary data.</text>
</comment>
<dbReference type="Gene3D" id="1.25.40.10">
    <property type="entry name" value="Tetratricopeptide repeat domain"/>
    <property type="match status" value="1"/>
</dbReference>
<dbReference type="EMBL" id="VIWT01000001">
    <property type="protein sequence ID" value="TWG01512.1"/>
    <property type="molecule type" value="Genomic_DNA"/>
</dbReference>
<reference evidence="1 2" key="1">
    <citation type="submission" date="2019-06" db="EMBL/GenBank/DDBJ databases">
        <title>Sequencing the genomes of 1000 actinobacteria strains.</title>
        <authorList>
            <person name="Klenk H.-P."/>
        </authorList>
    </citation>
    <scope>NUCLEOTIDE SEQUENCE [LARGE SCALE GENOMIC DNA]</scope>
    <source>
        <strain evidence="1 2">DSM 44826</strain>
    </source>
</reference>
<gene>
    <name evidence="1" type="ORF">FHX73_115413</name>
</gene>
<dbReference type="AlphaFoldDB" id="A0A561UQ72"/>
<evidence type="ECO:0000313" key="2">
    <source>
        <dbReference type="Proteomes" id="UP000317940"/>
    </source>
</evidence>